<comment type="caution">
    <text evidence="1">The sequence shown here is derived from an EMBL/GenBank/DDBJ whole genome shotgun (WGS) entry which is preliminary data.</text>
</comment>
<protein>
    <submittedName>
        <fullName evidence="1">Uncharacterized protein</fullName>
    </submittedName>
</protein>
<dbReference type="Proteomes" id="UP001516400">
    <property type="component" value="Unassembled WGS sequence"/>
</dbReference>
<proteinExistence type="predicted"/>
<evidence type="ECO:0000313" key="2">
    <source>
        <dbReference type="Proteomes" id="UP001516400"/>
    </source>
</evidence>
<gene>
    <name evidence="1" type="ORF">HHI36_012832</name>
</gene>
<dbReference type="EMBL" id="JABFTP020000103">
    <property type="protein sequence ID" value="KAL3277486.1"/>
    <property type="molecule type" value="Genomic_DNA"/>
</dbReference>
<feature type="non-terminal residue" evidence="1">
    <location>
        <position position="1"/>
    </location>
</feature>
<name>A0ABD2NFI3_9CUCU</name>
<accession>A0ABD2NFI3</accession>
<keyword evidence="2" id="KW-1185">Reference proteome</keyword>
<evidence type="ECO:0000313" key="1">
    <source>
        <dbReference type="EMBL" id="KAL3277486.1"/>
    </source>
</evidence>
<sequence length="105" mass="11919">RSMERLYSYIYLNQVNCYQSSETHQEKHEFLSVPCNPGKNSNTTPCLSFPLPNDVAVTQPSCVRIISNHYLPEKPPKHLVCYSAPASLNVIEKTIHPHFSYPGLT</sequence>
<organism evidence="1 2">
    <name type="scientific">Cryptolaemus montrouzieri</name>
    <dbReference type="NCBI Taxonomy" id="559131"/>
    <lineage>
        <taxon>Eukaryota</taxon>
        <taxon>Metazoa</taxon>
        <taxon>Ecdysozoa</taxon>
        <taxon>Arthropoda</taxon>
        <taxon>Hexapoda</taxon>
        <taxon>Insecta</taxon>
        <taxon>Pterygota</taxon>
        <taxon>Neoptera</taxon>
        <taxon>Endopterygota</taxon>
        <taxon>Coleoptera</taxon>
        <taxon>Polyphaga</taxon>
        <taxon>Cucujiformia</taxon>
        <taxon>Coccinelloidea</taxon>
        <taxon>Coccinellidae</taxon>
        <taxon>Scymninae</taxon>
        <taxon>Scymnini</taxon>
        <taxon>Cryptolaemus</taxon>
    </lineage>
</organism>
<feature type="non-terminal residue" evidence="1">
    <location>
        <position position="105"/>
    </location>
</feature>
<reference evidence="1 2" key="1">
    <citation type="journal article" date="2021" name="BMC Biol.">
        <title>Horizontally acquired antibacterial genes associated with adaptive radiation of ladybird beetles.</title>
        <authorList>
            <person name="Li H.S."/>
            <person name="Tang X.F."/>
            <person name="Huang Y.H."/>
            <person name="Xu Z.Y."/>
            <person name="Chen M.L."/>
            <person name="Du X.Y."/>
            <person name="Qiu B.Y."/>
            <person name="Chen P.T."/>
            <person name="Zhang W."/>
            <person name="Slipinski A."/>
            <person name="Escalona H.E."/>
            <person name="Waterhouse R.M."/>
            <person name="Zwick A."/>
            <person name="Pang H."/>
        </authorList>
    </citation>
    <scope>NUCLEOTIDE SEQUENCE [LARGE SCALE GENOMIC DNA]</scope>
    <source>
        <strain evidence="1">SYSU2018</strain>
    </source>
</reference>
<dbReference type="AlphaFoldDB" id="A0ABD2NFI3"/>